<protein>
    <submittedName>
        <fullName evidence="2">DUF308 domain-containing protein</fullName>
    </submittedName>
</protein>
<dbReference type="EMBL" id="JBHSYM010000072">
    <property type="protein sequence ID" value="MFC7016007.1"/>
    <property type="molecule type" value="Genomic_DNA"/>
</dbReference>
<name>A0ABW2E9I3_9ACTN</name>
<reference evidence="3" key="1">
    <citation type="journal article" date="2019" name="Int. J. Syst. Evol. Microbiol.">
        <title>The Global Catalogue of Microorganisms (GCM) 10K type strain sequencing project: providing services to taxonomists for standard genome sequencing and annotation.</title>
        <authorList>
            <consortium name="The Broad Institute Genomics Platform"/>
            <consortium name="The Broad Institute Genome Sequencing Center for Infectious Disease"/>
            <person name="Wu L."/>
            <person name="Ma J."/>
        </authorList>
    </citation>
    <scope>NUCLEOTIDE SEQUENCE [LARGE SCALE GENOMIC DNA]</scope>
    <source>
        <strain evidence="3">JCM 4855</strain>
    </source>
</reference>
<organism evidence="2 3">
    <name type="scientific">Streptomyces viridiviolaceus</name>
    <dbReference type="NCBI Taxonomy" id="68282"/>
    <lineage>
        <taxon>Bacteria</taxon>
        <taxon>Bacillati</taxon>
        <taxon>Actinomycetota</taxon>
        <taxon>Actinomycetes</taxon>
        <taxon>Kitasatosporales</taxon>
        <taxon>Streptomycetaceae</taxon>
        <taxon>Streptomyces</taxon>
    </lineage>
</organism>
<evidence type="ECO:0000256" key="1">
    <source>
        <dbReference type="SAM" id="Phobius"/>
    </source>
</evidence>
<evidence type="ECO:0000313" key="2">
    <source>
        <dbReference type="EMBL" id="MFC7016007.1"/>
    </source>
</evidence>
<proteinExistence type="predicted"/>
<keyword evidence="1" id="KW-0812">Transmembrane</keyword>
<feature type="transmembrane region" description="Helical" evidence="1">
    <location>
        <begin position="76"/>
        <end position="98"/>
    </location>
</feature>
<evidence type="ECO:0000313" key="3">
    <source>
        <dbReference type="Proteomes" id="UP001596409"/>
    </source>
</evidence>
<feature type="transmembrane region" description="Helical" evidence="1">
    <location>
        <begin position="203"/>
        <end position="222"/>
    </location>
</feature>
<dbReference type="RefSeq" id="WP_189880397.1">
    <property type="nucleotide sequence ID" value="NZ_BMWA01000041.1"/>
</dbReference>
<comment type="caution">
    <text evidence="2">The sequence shown here is derived from an EMBL/GenBank/DDBJ whole genome shotgun (WGS) entry which is preliminary data.</text>
</comment>
<gene>
    <name evidence="2" type="ORF">ACFQMH_30775</name>
</gene>
<sequence length="480" mass="54329">MSIHPWVTVEPPDSRGLRNISIGGKTVGSAWSFRELRKILDRLGYPEDMDMEDPASVHWRGGDSETWPDRPWRRRAIIALMVAGLLVSAVLHLLIGWPDVLGALTFAQRIVGALFILLGALQGVAAVAALDYWGRRQFSLSGSIILIGALIALATDSLLVFLWLQEKEYTHYLLAFVPLWFWSVWALYLIVREKPWNEIPHPSRFAAGAAAPALLTAVGLVYSTMYQPTSAPIHFALRAEFGEPQKDSGLPFVYIPLKLYAKNDGGIPVYIINDNYTVHGTTVKYSEKGDWLEQWKTDTEEAEVYAREDRKDVISSGHFYGPGSWLESGEEYSKETVVRLPKNSEYDSIDVELQFDFMRKDRGKIDTSKFAVPRRSWSKNEEGYYCPPEACGAYLVYSGRVRHNNNLVNVTRGRRYVTAFWAPDVAPTVFISSFDFKRKEEGERIDEAEMEREKVRYGHQLAFFKTEIPLAGLLSRSSGS</sequence>
<keyword evidence="1" id="KW-0472">Membrane</keyword>
<feature type="transmembrane region" description="Helical" evidence="1">
    <location>
        <begin position="170"/>
        <end position="191"/>
    </location>
</feature>
<feature type="transmembrane region" description="Helical" evidence="1">
    <location>
        <begin position="110"/>
        <end position="132"/>
    </location>
</feature>
<keyword evidence="1" id="KW-1133">Transmembrane helix</keyword>
<keyword evidence="3" id="KW-1185">Reference proteome</keyword>
<feature type="transmembrane region" description="Helical" evidence="1">
    <location>
        <begin position="144"/>
        <end position="164"/>
    </location>
</feature>
<accession>A0ABW2E9I3</accession>
<dbReference type="Proteomes" id="UP001596409">
    <property type="component" value="Unassembled WGS sequence"/>
</dbReference>